<organism evidence="2 3">
    <name type="scientific">Ganoderma sinense ZZ0214-1</name>
    <dbReference type="NCBI Taxonomy" id="1077348"/>
    <lineage>
        <taxon>Eukaryota</taxon>
        <taxon>Fungi</taxon>
        <taxon>Dikarya</taxon>
        <taxon>Basidiomycota</taxon>
        <taxon>Agaricomycotina</taxon>
        <taxon>Agaricomycetes</taxon>
        <taxon>Polyporales</taxon>
        <taxon>Polyporaceae</taxon>
        <taxon>Ganoderma</taxon>
    </lineage>
</organism>
<evidence type="ECO:0000256" key="1">
    <source>
        <dbReference type="SAM" id="MobiDB-lite"/>
    </source>
</evidence>
<dbReference type="Proteomes" id="UP000230002">
    <property type="component" value="Unassembled WGS sequence"/>
</dbReference>
<sequence length="446" mass="48832">MPTTRSQDAPKGDVKSSEGGDRSVSAKAKAKKSASRKKAATHSMKQEQDPIEGGEKRKDTVEEEGKGEEPLRKKVKTEDEGKAMGEEEGTEGEEAGTQSIQAGSMYETGAPRVPRDGQARIHRRIGTIERGHIYFFYRPKVELEEAHSVDDVQRFYMLLVPRPPQFAAGGPSMPPQKDDNEEEQEMYLIQEGADAVPAEEPTGKTKKRFRLIVVGKKGLPDPEAKGRGRVFWGTVTTVGEDLKKLEEGLGESAYETKTRGTRHQGSARLAARGAYAVVNAEAPTPSKRETHLGYHLSHPSGDELGEVQEALGIHQASSFVLQVKNPLAPPTGPAQIGLPKSRRANYPEDVLREVFGKGGRRGRESYGLRFASCERRELLDYEGAELLFIAARSGEEGLEQSLGEGRGHALEEAEKGEAKEKVDQILKELAMDDEKIPADPLGGEWA</sequence>
<feature type="region of interest" description="Disordered" evidence="1">
    <location>
        <begin position="399"/>
        <end position="419"/>
    </location>
</feature>
<dbReference type="PANTHER" id="PTHR34776">
    <property type="entry name" value="F17F16.3 PROTEIN"/>
    <property type="match status" value="1"/>
</dbReference>
<evidence type="ECO:0000313" key="3">
    <source>
        <dbReference type="Proteomes" id="UP000230002"/>
    </source>
</evidence>
<dbReference type="PANTHER" id="PTHR34776:SF1">
    <property type="entry name" value="F17F16.3 PROTEIN"/>
    <property type="match status" value="1"/>
</dbReference>
<feature type="compositionally biased region" description="Basic and acidic residues" evidence="1">
    <location>
        <begin position="44"/>
        <end position="85"/>
    </location>
</feature>
<dbReference type="OrthoDB" id="1028014at2759"/>
<protein>
    <submittedName>
        <fullName evidence="2">Uncharacterized protein</fullName>
    </submittedName>
</protein>
<feature type="compositionally biased region" description="Basic and acidic residues" evidence="1">
    <location>
        <begin position="8"/>
        <end position="21"/>
    </location>
</feature>
<dbReference type="EMBL" id="AYKW01000012">
    <property type="protein sequence ID" value="PIL31418.1"/>
    <property type="molecule type" value="Genomic_DNA"/>
</dbReference>
<dbReference type="AlphaFoldDB" id="A0A2G8SCV6"/>
<gene>
    <name evidence="2" type="ORF">GSI_06119</name>
</gene>
<feature type="compositionally biased region" description="Basic and acidic residues" evidence="1">
    <location>
        <begin position="405"/>
        <end position="419"/>
    </location>
</feature>
<evidence type="ECO:0000313" key="2">
    <source>
        <dbReference type="EMBL" id="PIL31418.1"/>
    </source>
</evidence>
<proteinExistence type="predicted"/>
<keyword evidence="3" id="KW-1185">Reference proteome</keyword>
<reference evidence="2 3" key="1">
    <citation type="journal article" date="2015" name="Sci. Rep.">
        <title>Chromosome-level genome map provides insights into diverse defense mechanisms in the medicinal fungus Ganoderma sinense.</title>
        <authorList>
            <person name="Zhu Y."/>
            <person name="Xu J."/>
            <person name="Sun C."/>
            <person name="Zhou S."/>
            <person name="Xu H."/>
            <person name="Nelson D.R."/>
            <person name="Qian J."/>
            <person name="Song J."/>
            <person name="Luo H."/>
            <person name="Xiang L."/>
            <person name="Li Y."/>
            <person name="Xu Z."/>
            <person name="Ji A."/>
            <person name="Wang L."/>
            <person name="Lu S."/>
            <person name="Hayward A."/>
            <person name="Sun W."/>
            <person name="Li X."/>
            <person name="Schwartz D.C."/>
            <person name="Wang Y."/>
            <person name="Chen S."/>
        </authorList>
    </citation>
    <scope>NUCLEOTIDE SEQUENCE [LARGE SCALE GENOMIC DNA]</scope>
    <source>
        <strain evidence="2 3">ZZ0214-1</strain>
    </source>
</reference>
<dbReference type="STRING" id="1077348.A0A2G8SCV6"/>
<feature type="region of interest" description="Disordered" evidence="1">
    <location>
        <begin position="1"/>
        <end position="114"/>
    </location>
</feature>
<accession>A0A2G8SCV6</accession>
<name>A0A2G8SCV6_9APHY</name>
<feature type="compositionally biased region" description="Basic residues" evidence="1">
    <location>
        <begin position="28"/>
        <end position="40"/>
    </location>
</feature>
<comment type="caution">
    <text evidence="2">The sequence shown here is derived from an EMBL/GenBank/DDBJ whole genome shotgun (WGS) entry which is preliminary data.</text>
</comment>